<feature type="transmembrane region" description="Helical" evidence="1">
    <location>
        <begin position="7"/>
        <end position="24"/>
    </location>
</feature>
<evidence type="ECO:0008006" key="4">
    <source>
        <dbReference type="Google" id="ProtNLM"/>
    </source>
</evidence>
<gene>
    <name evidence="2" type="ORF">ACFL6M_00630</name>
</gene>
<keyword evidence="3" id="KW-1185">Reference proteome</keyword>
<evidence type="ECO:0000313" key="2">
    <source>
        <dbReference type="EMBL" id="MFC1572082.1"/>
    </source>
</evidence>
<organism evidence="2 3">
    <name type="scientific">Eiseniibacteriota bacterium</name>
    <dbReference type="NCBI Taxonomy" id="2212470"/>
    <lineage>
        <taxon>Bacteria</taxon>
        <taxon>Candidatus Eiseniibacteriota</taxon>
    </lineage>
</organism>
<name>A0ABV6YIC5_UNCEI</name>
<feature type="transmembrane region" description="Helical" evidence="1">
    <location>
        <begin position="86"/>
        <end position="105"/>
    </location>
</feature>
<dbReference type="EMBL" id="JBHPKH010000003">
    <property type="protein sequence ID" value="MFC1572082.1"/>
    <property type="molecule type" value="Genomic_DNA"/>
</dbReference>
<dbReference type="Proteomes" id="UP001593833">
    <property type="component" value="Unassembled WGS sequence"/>
</dbReference>
<sequence length="234" mass="26203">MNISTDIWVWVGVVLTFCIYSFLYRDNPFYRFGEHIFVGVANAFTLSFMYHRIIVPIMGRPFVAAWRIAGEEGLKAELFDPRATDANFLVIIPGLIGCLYLARFIKRATWMVRIPIGMFMGYYTGRTVPAYFEGSVFPQMRGTLVTQANFDPAQGGGVMGGIFAIIILVGVIGTLMYFYFSKEHKGVLKWGAQTGIVFVMVGFGASFGFTVMARVSLAIGRFVFLLRDWLGIVT</sequence>
<evidence type="ECO:0000313" key="3">
    <source>
        <dbReference type="Proteomes" id="UP001593833"/>
    </source>
</evidence>
<reference evidence="2 3" key="1">
    <citation type="submission" date="2024-09" db="EMBL/GenBank/DDBJ databases">
        <authorList>
            <person name="D'Angelo T."/>
        </authorList>
    </citation>
    <scope>NUCLEOTIDE SEQUENCE [LARGE SCALE GENOMIC DNA]</scope>
    <source>
        <strain evidence="2">SAG AM-320-E07</strain>
    </source>
</reference>
<evidence type="ECO:0000256" key="1">
    <source>
        <dbReference type="SAM" id="Phobius"/>
    </source>
</evidence>
<feature type="transmembrane region" description="Helical" evidence="1">
    <location>
        <begin position="158"/>
        <end position="180"/>
    </location>
</feature>
<feature type="transmembrane region" description="Helical" evidence="1">
    <location>
        <begin position="192"/>
        <end position="217"/>
    </location>
</feature>
<proteinExistence type="predicted"/>
<keyword evidence="1" id="KW-0812">Transmembrane</keyword>
<protein>
    <recommendedName>
        <fullName evidence="4">Prolipoprotein diacylglyceryl transferase</fullName>
    </recommendedName>
</protein>
<feature type="transmembrane region" description="Helical" evidence="1">
    <location>
        <begin position="36"/>
        <end position="54"/>
    </location>
</feature>
<keyword evidence="1" id="KW-0472">Membrane</keyword>
<keyword evidence="1" id="KW-1133">Transmembrane helix</keyword>
<accession>A0ABV6YIC5</accession>
<comment type="caution">
    <text evidence="2">The sequence shown here is derived from an EMBL/GenBank/DDBJ whole genome shotgun (WGS) entry which is preliminary data.</text>
</comment>